<keyword evidence="5" id="KW-0804">Transcription</keyword>
<proteinExistence type="inferred from homology"/>
<evidence type="ECO:0008006" key="10">
    <source>
        <dbReference type="Google" id="ProtNLM"/>
    </source>
</evidence>
<keyword evidence="9" id="KW-1185">Reference proteome</keyword>
<feature type="region of interest" description="Disordered" evidence="7">
    <location>
        <begin position="152"/>
        <end position="183"/>
    </location>
</feature>
<dbReference type="InterPro" id="IPR022042">
    <property type="entry name" value="snRNA-activating_su3"/>
</dbReference>
<evidence type="ECO:0000256" key="7">
    <source>
        <dbReference type="SAM" id="MobiDB-lite"/>
    </source>
</evidence>
<dbReference type="PANTHER" id="PTHR13421:SF16">
    <property type="entry name" value="SNRNA-ACTIVATING PROTEIN COMPLEX SUBUNIT 3"/>
    <property type="match status" value="1"/>
</dbReference>
<protein>
    <recommendedName>
        <fullName evidence="10">snRNA-activating protein complex subunit 3</fullName>
    </recommendedName>
</protein>
<feature type="compositionally biased region" description="Low complexity" evidence="7">
    <location>
        <begin position="69"/>
        <end position="78"/>
    </location>
</feature>
<comment type="similarity">
    <text evidence="2">Belongs to the SNAPC3/SRD2 family.</text>
</comment>
<feature type="non-terminal residue" evidence="8">
    <location>
        <position position="1"/>
    </location>
</feature>
<evidence type="ECO:0000313" key="9">
    <source>
        <dbReference type="Proteomes" id="UP001189429"/>
    </source>
</evidence>
<sequence>SLAQAVSARAARCCCRPPFDSAAAGGAVVLSRRCVRCSPPLWPLPAVRAPHGLAASGGTGRGVRRGRPPGRAGFLRPGAGAGGRAAGARAPRSGPGGRARHACGSHGGLCWRAAPGAWEEVQGVGQARPGGQAAHGFPRLAAARGARRVAWPGCRSPGAAGRAAPRAPPRQLEEPKGVRLPREEETIEAMISARLQADGLEPPPADRHPGDGGPSAEARGQAKRPADAAQPREGPPEAEEAEEVAPVKNVFQVRRERAAKARRTESGRLVLASGRRSWTNNGVVHLLRSAVAGDPHRRWTRKVVARHTGVFFHDDAPEVFGRVEDTSAVPASVPRVGAEEAIVTVAVCNASGCKEQEFDVLASQTLCELRDAFYFVSDWMFDGPTRLGSSCFFIDGLFYVDRRNPNHVDYSVEIIEWLKETRDSNFLRSQTALSMDVRLCDLGHIPFGEVCVYIHQGNIEHNIYFTGTRLVHPRDDCPFSEAYPLLTFMRRYVKRRCFACLQHLAIWVVLDSTRCPYNPSFWCAQCFRRFFQDAEGQFIPPVDYRVFPYLHDES</sequence>
<dbReference type="PANTHER" id="PTHR13421">
    <property type="entry name" value="SNRNA-ACTIVATING PROTEIN COMPLEX SUBUNIT 3"/>
    <property type="match status" value="1"/>
</dbReference>
<name>A0ABN9XSI2_9DINO</name>
<comment type="subcellular location">
    <subcellularLocation>
        <location evidence="1">Nucleus</location>
    </subcellularLocation>
</comment>
<keyword evidence="3" id="KW-0805">Transcription regulation</keyword>
<evidence type="ECO:0000256" key="6">
    <source>
        <dbReference type="ARBA" id="ARBA00023242"/>
    </source>
</evidence>
<feature type="region of interest" description="Disordered" evidence="7">
    <location>
        <begin position="50"/>
        <end position="101"/>
    </location>
</feature>
<dbReference type="EMBL" id="CAUYUJ010021128">
    <property type="protein sequence ID" value="CAK0902859.1"/>
    <property type="molecule type" value="Genomic_DNA"/>
</dbReference>
<reference evidence="8" key="1">
    <citation type="submission" date="2023-10" db="EMBL/GenBank/DDBJ databases">
        <authorList>
            <person name="Chen Y."/>
            <person name="Shah S."/>
            <person name="Dougan E. K."/>
            <person name="Thang M."/>
            <person name="Chan C."/>
        </authorList>
    </citation>
    <scope>NUCLEOTIDE SEQUENCE [LARGE SCALE GENOMIC DNA]</scope>
</reference>
<keyword evidence="6" id="KW-0539">Nucleus</keyword>
<evidence type="ECO:0000256" key="1">
    <source>
        <dbReference type="ARBA" id="ARBA00004123"/>
    </source>
</evidence>
<feature type="region of interest" description="Disordered" evidence="7">
    <location>
        <begin position="198"/>
        <end position="245"/>
    </location>
</feature>
<keyword evidence="4" id="KW-0238">DNA-binding</keyword>
<gene>
    <name evidence="8" type="ORF">PCOR1329_LOCUS79336</name>
</gene>
<comment type="caution">
    <text evidence="8">The sequence shown here is derived from an EMBL/GenBank/DDBJ whole genome shotgun (WGS) entry which is preliminary data.</text>
</comment>
<evidence type="ECO:0000256" key="4">
    <source>
        <dbReference type="ARBA" id="ARBA00023125"/>
    </source>
</evidence>
<evidence type="ECO:0000256" key="3">
    <source>
        <dbReference type="ARBA" id="ARBA00023015"/>
    </source>
</evidence>
<accession>A0ABN9XSI2</accession>
<evidence type="ECO:0000313" key="8">
    <source>
        <dbReference type="EMBL" id="CAK0902859.1"/>
    </source>
</evidence>
<evidence type="ECO:0000256" key="2">
    <source>
        <dbReference type="ARBA" id="ARBA00010410"/>
    </source>
</evidence>
<evidence type="ECO:0000256" key="5">
    <source>
        <dbReference type="ARBA" id="ARBA00023163"/>
    </source>
</evidence>
<feature type="compositionally biased region" description="Basic and acidic residues" evidence="7">
    <location>
        <begin position="171"/>
        <end position="183"/>
    </location>
</feature>
<dbReference type="Pfam" id="PF12251">
    <property type="entry name" value="SNAPC3"/>
    <property type="match status" value="1"/>
</dbReference>
<organism evidence="8 9">
    <name type="scientific">Prorocentrum cordatum</name>
    <dbReference type="NCBI Taxonomy" id="2364126"/>
    <lineage>
        <taxon>Eukaryota</taxon>
        <taxon>Sar</taxon>
        <taxon>Alveolata</taxon>
        <taxon>Dinophyceae</taxon>
        <taxon>Prorocentrales</taxon>
        <taxon>Prorocentraceae</taxon>
        <taxon>Prorocentrum</taxon>
    </lineage>
</organism>
<feature type="compositionally biased region" description="Low complexity" evidence="7">
    <location>
        <begin position="152"/>
        <end position="165"/>
    </location>
</feature>
<dbReference type="Proteomes" id="UP001189429">
    <property type="component" value="Unassembled WGS sequence"/>
</dbReference>